<dbReference type="Proteomes" id="UP000176917">
    <property type="component" value="Unassembled WGS sequence"/>
</dbReference>
<evidence type="ECO:0000259" key="3">
    <source>
        <dbReference type="Pfam" id="PF17782"/>
    </source>
</evidence>
<dbReference type="Gene3D" id="3.40.50.450">
    <property type="match status" value="1"/>
</dbReference>
<dbReference type="PANTHER" id="PTHR43022">
    <property type="entry name" value="PROTEIN SMF"/>
    <property type="match status" value="1"/>
</dbReference>
<comment type="caution">
    <text evidence="4">The sequence shown here is derived from an EMBL/GenBank/DDBJ whole genome shotgun (WGS) entry which is preliminary data.</text>
</comment>
<proteinExistence type="inferred from homology"/>
<gene>
    <name evidence="4" type="ORF">A3B24_03040</name>
</gene>
<dbReference type="InterPro" id="IPR036388">
    <property type="entry name" value="WH-like_DNA-bd_sf"/>
</dbReference>
<protein>
    <submittedName>
        <fullName evidence="4">DNA protecting protein DprA</fullName>
    </submittedName>
</protein>
<dbReference type="Pfam" id="PF17782">
    <property type="entry name" value="WHD_DprA"/>
    <property type="match status" value="1"/>
</dbReference>
<name>A0A1G2RLR5_9BACT</name>
<reference evidence="4 5" key="1">
    <citation type="journal article" date="2016" name="Nat. Commun.">
        <title>Thousands of microbial genomes shed light on interconnected biogeochemical processes in an aquifer system.</title>
        <authorList>
            <person name="Anantharaman K."/>
            <person name="Brown C.T."/>
            <person name="Hug L.A."/>
            <person name="Sharon I."/>
            <person name="Castelle C.J."/>
            <person name="Probst A.J."/>
            <person name="Thomas B.C."/>
            <person name="Singh A."/>
            <person name="Wilkins M.J."/>
            <person name="Karaoz U."/>
            <person name="Brodie E.L."/>
            <person name="Williams K.H."/>
            <person name="Hubbard S.S."/>
            <person name="Banfield J.F."/>
        </authorList>
    </citation>
    <scope>NUCLEOTIDE SEQUENCE [LARGE SCALE GENOMIC DNA]</scope>
</reference>
<dbReference type="InterPro" id="IPR057666">
    <property type="entry name" value="DrpA_SLOG"/>
</dbReference>
<evidence type="ECO:0000259" key="2">
    <source>
        <dbReference type="Pfam" id="PF02481"/>
    </source>
</evidence>
<evidence type="ECO:0000313" key="5">
    <source>
        <dbReference type="Proteomes" id="UP000176917"/>
    </source>
</evidence>
<organism evidence="4 5">
    <name type="scientific">Candidatus Wildermuthbacteria bacterium RIFCSPLOWO2_01_FULL_48_16</name>
    <dbReference type="NCBI Taxonomy" id="1802461"/>
    <lineage>
        <taxon>Bacteria</taxon>
        <taxon>Candidatus Wildermuthiibacteriota</taxon>
    </lineage>
</organism>
<feature type="domain" description="DprA winged helix" evidence="3">
    <location>
        <begin position="245"/>
        <end position="298"/>
    </location>
</feature>
<dbReference type="STRING" id="1802461.A3B24_03040"/>
<dbReference type="NCBIfam" id="TIGR00732">
    <property type="entry name" value="dprA"/>
    <property type="match status" value="1"/>
</dbReference>
<dbReference type="GO" id="GO:0009294">
    <property type="term" value="P:DNA-mediated transformation"/>
    <property type="evidence" value="ECO:0007669"/>
    <property type="project" value="InterPro"/>
</dbReference>
<dbReference type="AlphaFoldDB" id="A0A1G2RLR5"/>
<accession>A0A1G2RLR5</accession>
<comment type="similarity">
    <text evidence="1">Belongs to the DprA/Smf family.</text>
</comment>
<evidence type="ECO:0000256" key="1">
    <source>
        <dbReference type="ARBA" id="ARBA00006525"/>
    </source>
</evidence>
<dbReference type="InterPro" id="IPR003488">
    <property type="entry name" value="DprA"/>
</dbReference>
<evidence type="ECO:0000313" key="4">
    <source>
        <dbReference type="EMBL" id="OHA72961.1"/>
    </source>
</evidence>
<sequence>MSSAVIIKGQKEYPALLEELGDAPKQLYYKGNWDTALFEKCLAVVGTRRMTSYGKRVTEELVGEIAAAGITIVSGFMYGIDATAHKAALRVGGKTIAVMPCGIDMIHPADQADLYKEILDSGGLVISEYEGKFKPLLWTYPKRNRIVAGLSQATLVVEAGEKSGSLITANFAKKYKRKLFAVPGPLTSSVSVGIMQLIREGASVATSAQDVLDYFRSHYGFSFGFTPHPSAGRDVGSHAVQKNRSARPTALEEKILEQLRAEPLEADQLARTLKVGIAQLGAALSTMQLSGIIQEQGGKYYAD</sequence>
<dbReference type="Pfam" id="PF02481">
    <property type="entry name" value="DNA_processg_A"/>
    <property type="match status" value="1"/>
</dbReference>
<feature type="domain" description="Smf/DprA SLOG" evidence="2">
    <location>
        <begin position="5"/>
        <end position="214"/>
    </location>
</feature>
<dbReference type="InterPro" id="IPR041614">
    <property type="entry name" value="DprA_WH"/>
</dbReference>
<dbReference type="PANTHER" id="PTHR43022:SF1">
    <property type="entry name" value="PROTEIN SMF"/>
    <property type="match status" value="1"/>
</dbReference>
<dbReference type="Gene3D" id="1.10.10.10">
    <property type="entry name" value="Winged helix-like DNA-binding domain superfamily/Winged helix DNA-binding domain"/>
    <property type="match status" value="1"/>
</dbReference>
<dbReference type="SUPFAM" id="SSF102405">
    <property type="entry name" value="MCP/YpsA-like"/>
    <property type="match status" value="1"/>
</dbReference>
<dbReference type="EMBL" id="MHUG01000017">
    <property type="protein sequence ID" value="OHA72961.1"/>
    <property type="molecule type" value="Genomic_DNA"/>
</dbReference>